<evidence type="ECO:0000313" key="3">
    <source>
        <dbReference type="EMBL" id="WOX25094.1"/>
    </source>
</evidence>
<keyword evidence="1" id="KW-0812">Transmembrane</keyword>
<feature type="transmembrane region" description="Helical" evidence="1">
    <location>
        <begin position="175"/>
        <end position="199"/>
    </location>
</feature>
<keyword evidence="4" id="KW-1185">Reference proteome</keyword>
<dbReference type="PANTHER" id="PTHR33133">
    <property type="entry name" value="OS08G0107100 PROTEIN-RELATED"/>
    <property type="match status" value="1"/>
</dbReference>
<evidence type="ECO:0000259" key="2">
    <source>
        <dbReference type="Pfam" id="PF25231"/>
    </source>
</evidence>
<feature type="transmembrane region" description="Helical" evidence="1">
    <location>
        <begin position="80"/>
        <end position="102"/>
    </location>
</feature>
<keyword evidence="1" id="KW-1133">Transmembrane helix</keyword>
<accession>A0ABZ0M208</accession>
<sequence>MIPLKPLTLGEILGGAMSTIGRYKGPVFGLTTAVFGAYLVVVCLAAVVAISAVSDSFTTLIDTLDQPSGPEPEWETIQPFVVAVVCVAAVALIGYVLAVSIVQAALLATLQEAVLGGPASIGSVWRQALPRVPALIGASILTGLIGMIPVLFVLFALVIGLVGASASAAGDSDEAVGAFLVFGVVAALLAVVPTVWLYVKFSLAPAAVVFEKQGPVGALRRSSRLVRGRWWPVFGISLLAALMAGVVAGVIQQILSMIGMFPAMAAASDLGDHPELSEILSVFSVYLVITLVGQLIGYLIQTTFPPLVNGLLYVDQRIRNENLAQVLAESAGLPPQPPGSF</sequence>
<proteinExistence type="predicted"/>
<dbReference type="Pfam" id="PF25231">
    <property type="entry name" value="DUF7847"/>
    <property type="match status" value="1"/>
</dbReference>
<dbReference type="InterPro" id="IPR057169">
    <property type="entry name" value="DUF7847"/>
</dbReference>
<reference evidence="3 4" key="1">
    <citation type="submission" date="2023-10" db="EMBL/GenBank/DDBJ databases">
        <title>The genome sequence of Streptomyces sp. HUAS YS2.</title>
        <authorList>
            <person name="Mo P."/>
        </authorList>
    </citation>
    <scope>NUCLEOTIDE SEQUENCE [LARGE SCALE GENOMIC DNA]</scope>
    <source>
        <strain evidence="3 4">HUAS YS2</strain>
    </source>
</reference>
<protein>
    <recommendedName>
        <fullName evidence="2">DUF7847 domain-containing protein</fullName>
    </recommendedName>
</protein>
<keyword evidence="1" id="KW-0472">Membrane</keyword>
<dbReference type="PANTHER" id="PTHR33133:SF1">
    <property type="entry name" value="EXPRESSED PROTEIN-RELATED"/>
    <property type="match status" value="1"/>
</dbReference>
<feature type="domain" description="DUF7847" evidence="2">
    <location>
        <begin position="48"/>
        <end position="302"/>
    </location>
</feature>
<evidence type="ECO:0000313" key="4">
    <source>
        <dbReference type="Proteomes" id="UP001301731"/>
    </source>
</evidence>
<feature type="transmembrane region" description="Helical" evidence="1">
    <location>
        <begin position="135"/>
        <end position="163"/>
    </location>
</feature>
<gene>
    <name evidence="3" type="ORF">R2D22_28390</name>
</gene>
<feature type="transmembrane region" description="Helical" evidence="1">
    <location>
        <begin position="279"/>
        <end position="300"/>
    </location>
</feature>
<evidence type="ECO:0000256" key="1">
    <source>
        <dbReference type="SAM" id="Phobius"/>
    </source>
</evidence>
<feature type="transmembrane region" description="Helical" evidence="1">
    <location>
        <begin position="230"/>
        <end position="259"/>
    </location>
</feature>
<dbReference type="EMBL" id="CP137573">
    <property type="protein sequence ID" value="WOX25094.1"/>
    <property type="molecule type" value="Genomic_DNA"/>
</dbReference>
<dbReference type="Proteomes" id="UP001301731">
    <property type="component" value="Chromosome"/>
</dbReference>
<name>A0ABZ0M208_9ACTN</name>
<organism evidence="3 4">
    <name type="scientific">Streptomyces solicathayae</name>
    <dbReference type="NCBI Taxonomy" id="3081768"/>
    <lineage>
        <taxon>Bacteria</taxon>
        <taxon>Bacillati</taxon>
        <taxon>Actinomycetota</taxon>
        <taxon>Actinomycetes</taxon>
        <taxon>Kitasatosporales</taxon>
        <taxon>Streptomycetaceae</taxon>
        <taxon>Streptomyces</taxon>
    </lineage>
</organism>
<dbReference type="RefSeq" id="WP_318107534.1">
    <property type="nucleotide sequence ID" value="NZ_CP137573.1"/>
</dbReference>
<feature type="transmembrane region" description="Helical" evidence="1">
    <location>
        <begin position="27"/>
        <end position="53"/>
    </location>
</feature>